<organism evidence="1 2">
    <name type="scientific">Actinomadura yumaensis</name>
    <dbReference type="NCBI Taxonomy" id="111807"/>
    <lineage>
        <taxon>Bacteria</taxon>
        <taxon>Bacillati</taxon>
        <taxon>Actinomycetota</taxon>
        <taxon>Actinomycetes</taxon>
        <taxon>Streptosporangiales</taxon>
        <taxon>Thermomonosporaceae</taxon>
        <taxon>Actinomadura</taxon>
    </lineage>
</organism>
<gene>
    <name evidence="1" type="ORF">ACFQKB_47115</name>
</gene>
<sequence>MGLGMSYLRVPPELDGEHDPARIARRVFGDPAWRGRPPGELLDLGGAWQALHYLITGDPWDGPEPGCDVVCGGRLLTEDGSEELGADVIYLAPDRVKLCADHLAGTPFRAVAARFDPAAMVNAGVQDAGHLDLRARDRVLEPAYTALTRLFAAAATEGQPIYKTMSETP</sequence>
<keyword evidence="2" id="KW-1185">Reference proteome</keyword>
<evidence type="ECO:0000313" key="1">
    <source>
        <dbReference type="EMBL" id="MFC6887406.1"/>
    </source>
</evidence>
<dbReference type="Proteomes" id="UP001596380">
    <property type="component" value="Unassembled WGS sequence"/>
</dbReference>
<accession>A0ABW2D3B5</accession>
<proteinExistence type="predicted"/>
<dbReference type="InterPro" id="IPR015068">
    <property type="entry name" value="DUF1877"/>
</dbReference>
<dbReference type="SUPFAM" id="SSF111069">
    <property type="entry name" value="Hypothetical protein yfbM"/>
    <property type="match status" value="1"/>
</dbReference>
<name>A0ABW2D3B5_9ACTN</name>
<reference evidence="2" key="1">
    <citation type="journal article" date="2019" name="Int. J. Syst. Evol. Microbiol.">
        <title>The Global Catalogue of Microorganisms (GCM) 10K type strain sequencing project: providing services to taxonomists for standard genome sequencing and annotation.</title>
        <authorList>
            <consortium name="The Broad Institute Genomics Platform"/>
            <consortium name="The Broad Institute Genome Sequencing Center for Infectious Disease"/>
            <person name="Wu L."/>
            <person name="Ma J."/>
        </authorList>
    </citation>
    <scope>NUCLEOTIDE SEQUENCE [LARGE SCALE GENOMIC DNA]</scope>
    <source>
        <strain evidence="2">JCM 3369</strain>
    </source>
</reference>
<dbReference type="Gene3D" id="3.40.1760.10">
    <property type="entry name" value="YfbM-like super family"/>
    <property type="match status" value="1"/>
</dbReference>
<dbReference type="InterPro" id="IPR035944">
    <property type="entry name" value="YfbM-like_sf"/>
</dbReference>
<protein>
    <submittedName>
        <fullName evidence="1">DUF1877 family protein</fullName>
    </submittedName>
</protein>
<dbReference type="EMBL" id="JBHSXS010000090">
    <property type="protein sequence ID" value="MFC6887406.1"/>
    <property type="molecule type" value="Genomic_DNA"/>
</dbReference>
<evidence type="ECO:0000313" key="2">
    <source>
        <dbReference type="Proteomes" id="UP001596380"/>
    </source>
</evidence>
<dbReference type="Pfam" id="PF08974">
    <property type="entry name" value="DUF1877"/>
    <property type="match status" value="1"/>
</dbReference>
<dbReference type="RefSeq" id="WP_160819231.1">
    <property type="nucleotide sequence ID" value="NZ_JBHSXS010000090.1"/>
</dbReference>
<comment type="caution">
    <text evidence="1">The sequence shown here is derived from an EMBL/GenBank/DDBJ whole genome shotgun (WGS) entry which is preliminary data.</text>
</comment>